<feature type="transmembrane region" description="Helical" evidence="6">
    <location>
        <begin position="12"/>
        <end position="31"/>
    </location>
</feature>
<dbReference type="Gene3D" id="1.20.1260.100">
    <property type="entry name" value="TspO/MBR protein"/>
    <property type="match status" value="1"/>
</dbReference>
<evidence type="ECO:0000256" key="6">
    <source>
        <dbReference type="SAM" id="Phobius"/>
    </source>
</evidence>
<dbReference type="GO" id="GO:0016020">
    <property type="term" value="C:membrane"/>
    <property type="evidence" value="ECO:0007669"/>
    <property type="project" value="UniProtKB-SubCell"/>
</dbReference>
<organism evidence="7 8">
    <name type="scientific">Methylohalomonas lacus</name>
    <dbReference type="NCBI Taxonomy" id="398773"/>
    <lineage>
        <taxon>Bacteria</taxon>
        <taxon>Pseudomonadati</taxon>
        <taxon>Pseudomonadota</taxon>
        <taxon>Gammaproteobacteria</taxon>
        <taxon>Methylohalomonadales</taxon>
        <taxon>Methylohalomonadaceae</taxon>
        <taxon>Methylohalomonas</taxon>
    </lineage>
</organism>
<dbReference type="Pfam" id="PF03073">
    <property type="entry name" value="TspO_MBR"/>
    <property type="match status" value="1"/>
</dbReference>
<comment type="caution">
    <text evidence="7">The sequence shown here is derived from an EMBL/GenBank/DDBJ whole genome shotgun (WGS) entry which is preliminary data.</text>
</comment>
<dbReference type="PANTHER" id="PTHR10057:SF0">
    <property type="entry name" value="TRANSLOCATOR PROTEIN"/>
    <property type="match status" value="1"/>
</dbReference>
<feature type="transmembrane region" description="Helical" evidence="6">
    <location>
        <begin position="82"/>
        <end position="101"/>
    </location>
</feature>
<evidence type="ECO:0000256" key="5">
    <source>
        <dbReference type="ARBA" id="ARBA00023136"/>
    </source>
</evidence>
<gene>
    <name evidence="7" type="ORF">J2T55_000876</name>
</gene>
<evidence type="ECO:0000256" key="1">
    <source>
        <dbReference type="ARBA" id="ARBA00004141"/>
    </source>
</evidence>
<dbReference type="Proteomes" id="UP001204445">
    <property type="component" value="Unassembled WGS sequence"/>
</dbReference>
<accession>A0AAE3HKG1</accession>
<dbReference type="EMBL" id="JANUCT010000005">
    <property type="protein sequence ID" value="MCS3902868.1"/>
    <property type="molecule type" value="Genomic_DNA"/>
</dbReference>
<evidence type="ECO:0000313" key="8">
    <source>
        <dbReference type="Proteomes" id="UP001204445"/>
    </source>
</evidence>
<reference evidence="7" key="1">
    <citation type="submission" date="2022-08" db="EMBL/GenBank/DDBJ databases">
        <title>Genomic Encyclopedia of Type Strains, Phase III (KMG-III): the genomes of soil and plant-associated and newly described type strains.</title>
        <authorList>
            <person name="Whitman W."/>
        </authorList>
    </citation>
    <scope>NUCLEOTIDE SEQUENCE</scope>
    <source>
        <strain evidence="7">HMT 1</strain>
    </source>
</reference>
<feature type="transmembrane region" description="Helical" evidence="6">
    <location>
        <begin position="136"/>
        <end position="158"/>
    </location>
</feature>
<evidence type="ECO:0000256" key="2">
    <source>
        <dbReference type="ARBA" id="ARBA00007524"/>
    </source>
</evidence>
<dbReference type="InterPro" id="IPR004307">
    <property type="entry name" value="TspO_MBR"/>
</dbReference>
<feature type="transmembrane region" description="Helical" evidence="6">
    <location>
        <begin position="107"/>
        <end position="129"/>
    </location>
</feature>
<keyword evidence="5 6" id="KW-0472">Membrane</keyword>
<sequence>MTMNNSNPLSHLPSLIPFAVLVSLVALSGTMFEPGDWYSRLNKPAWTPPAIAFPVAWTILYGLIAIAGWLAWLAGSVGRGPVFCVYALQLLLNAAWSWLFFGLQQPLYGLVAATLLLIVIGINMLLFWYRRPLAGLLLLPYFLWVGFAVGLNGAIVWLN</sequence>
<dbReference type="PIRSF" id="PIRSF005859">
    <property type="entry name" value="PBR"/>
    <property type="match status" value="1"/>
</dbReference>
<keyword evidence="4 6" id="KW-1133">Transmembrane helix</keyword>
<comment type="subcellular location">
    <subcellularLocation>
        <location evidence="1">Membrane</location>
        <topology evidence="1">Multi-pass membrane protein</topology>
    </subcellularLocation>
</comment>
<dbReference type="InterPro" id="IPR038330">
    <property type="entry name" value="TspO/MBR-related_sf"/>
</dbReference>
<name>A0AAE3HKG1_9GAMM</name>
<dbReference type="AlphaFoldDB" id="A0AAE3HKG1"/>
<protein>
    <submittedName>
        <fullName evidence="7">Tryptophan-rich sensory protein</fullName>
    </submittedName>
</protein>
<proteinExistence type="inferred from homology"/>
<evidence type="ECO:0000313" key="7">
    <source>
        <dbReference type="EMBL" id="MCS3902868.1"/>
    </source>
</evidence>
<dbReference type="FunFam" id="1.20.1260.100:FF:000001">
    <property type="entry name" value="translocator protein 2"/>
    <property type="match status" value="1"/>
</dbReference>
<evidence type="ECO:0000256" key="4">
    <source>
        <dbReference type="ARBA" id="ARBA00022989"/>
    </source>
</evidence>
<dbReference type="PANTHER" id="PTHR10057">
    <property type="entry name" value="PERIPHERAL-TYPE BENZODIAZEPINE RECEPTOR"/>
    <property type="match status" value="1"/>
</dbReference>
<feature type="transmembrane region" description="Helical" evidence="6">
    <location>
        <begin position="51"/>
        <end position="75"/>
    </location>
</feature>
<comment type="similarity">
    <text evidence="2">Belongs to the TspO/BZRP family.</text>
</comment>
<dbReference type="CDD" id="cd15904">
    <property type="entry name" value="TSPO_MBR"/>
    <property type="match status" value="1"/>
</dbReference>
<keyword evidence="3 6" id="KW-0812">Transmembrane</keyword>
<keyword evidence="8" id="KW-1185">Reference proteome</keyword>
<dbReference type="GO" id="GO:0033013">
    <property type="term" value="P:tetrapyrrole metabolic process"/>
    <property type="evidence" value="ECO:0007669"/>
    <property type="project" value="UniProtKB-ARBA"/>
</dbReference>
<evidence type="ECO:0000256" key="3">
    <source>
        <dbReference type="ARBA" id="ARBA00022692"/>
    </source>
</evidence>